<accession>A0ABR3T133</accession>
<comment type="caution">
    <text evidence="2">The sequence shown here is derived from an EMBL/GenBank/DDBJ whole genome shotgun (WGS) entry which is preliminary data.</text>
</comment>
<dbReference type="InterPro" id="IPR053185">
    <property type="entry name" value="SET_domain_protein"/>
</dbReference>
<dbReference type="Proteomes" id="UP001521184">
    <property type="component" value="Unassembled WGS sequence"/>
</dbReference>
<dbReference type="InterPro" id="IPR046341">
    <property type="entry name" value="SET_dom_sf"/>
</dbReference>
<organism evidence="2 3">
    <name type="scientific">Diplodia intermedia</name>
    <dbReference type="NCBI Taxonomy" id="856260"/>
    <lineage>
        <taxon>Eukaryota</taxon>
        <taxon>Fungi</taxon>
        <taxon>Dikarya</taxon>
        <taxon>Ascomycota</taxon>
        <taxon>Pezizomycotina</taxon>
        <taxon>Dothideomycetes</taxon>
        <taxon>Dothideomycetes incertae sedis</taxon>
        <taxon>Botryosphaeriales</taxon>
        <taxon>Botryosphaeriaceae</taxon>
        <taxon>Diplodia</taxon>
    </lineage>
</organism>
<dbReference type="EMBL" id="JAKEKT020000160">
    <property type="protein sequence ID" value="KAL1633264.1"/>
    <property type="molecule type" value="Genomic_DNA"/>
</dbReference>
<dbReference type="Gene3D" id="1.25.40.10">
    <property type="entry name" value="Tetratricopeptide repeat domain"/>
    <property type="match status" value="1"/>
</dbReference>
<dbReference type="SMART" id="SM00317">
    <property type="entry name" value="SET"/>
    <property type="match status" value="1"/>
</dbReference>
<dbReference type="PANTHER" id="PTHR47332:SF4">
    <property type="entry name" value="SET DOMAIN-CONTAINING PROTEIN 5"/>
    <property type="match status" value="1"/>
</dbReference>
<evidence type="ECO:0000313" key="2">
    <source>
        <dbReference type="EMBL" id="KAL1633264.1"/>
    </source>
</evidence>
<dbReference type="Pfam" id="PF00856">
    <property type="entry name" value="SET"/>
    <property type="match status" value="1"/>
</dbReference>
<protein>
    <recommendedName>
        <fullName evidence="1">SET domain-containing protein</fullName>
    </recommendedName>
</protein>
<evidence type="ECO:0000259" key="1">
    <source>
        <dbReference type="PROSITE" id="PS50280"/>
    </source>
</evidence>
<evidence type="ECO:0000313" key="3">
    <source>
        <dbReference type="Proteomes" id="UP001521184"/>
    </source>
</evidence>
<dbReference type="PANTHER" id="PTHR47332">
    <property type="entry name" value="SET DOMAIN-CONTAINING PROTEIN 5"/>
    <property type="match status" value="1"/>
</dbReference>
<dbReference type="InterPro" id="IPR011990">
    <property type="entry name" value="TPR-like_helical_dom_sf"/>
</dbReference>
<dbReference type="InterPro" id="IPR001214">
    <property type="entry name" value="SET_dom"/>
</dbReference>
<keyword evidence="3" id="KW-1185">Reference proteome</keyword>
<feature type="domain" description="SET" evidence="1">
    <location>
        <begin position="153"/>
        <end position="293"/>
    </location>
</feature>
<gene>
    <name evidence="2" type="ORF">SLS58_011153</name>
</gene>
<dbReference type="Gene3D" id="2.170.270.10">
    <property type="entry name" value="SET domain"/>
    <property type="match status" value="1"/>
</dbReference>
<dbReference type="PROSITE" id="PS50280">
    <property type="entry name" value="SET"/>
    <property type="match status" value="1"/>
</dbReference>
<name>A0ABR3T133_9PEZI</name>
<proteinExistence type="predicted"/>
<sequence length="473" mass="53224">MGIDAGFDMVPCLSRGSIDRHNWDRFIRFIKDHYEDDPQVEIKPYYIEFKAGEHPKLPFEGHKFLRFSSKISGAIAAATKVEDYVNTVTTIAQLHFGSRVKCWNECLDQYGQYGWNEVNESFRSYHQPDEPQTHTSVASFLSGTDPIKELDTPLFEIKDISGKGKGLISRFNISKGTRILCEEPFFRVRSGPSVELEQVVAAMLKELPKASQRQFLSLHNNFPGKTPFGGTFRTNALPCGPDSPWGAVYPTICLINHSCVPNAHHSWNGALKRETVHAVRPIGAGEEITISYDRGGTSAARRAFLNESFGFDCRCGACSRPPSELRASDVRRLLIQRLDDAIGDPFRMQSMPEESLLNCRILLQALEEEYDGFAGVLGARLYYDAFQVSVAHGDQARASVFAGRAYDIRVIVEGEDSPETQKMKSLALRPAEHSGFGMCSMRWNTKREMLPEGLDMAQFEEWLFREESGRGNR</sequence>
<dbReference type="SUPFAM" id="SSF82199">
    <property type="entry name" value="SET domain"/>
    <property type="match status" value="1"/>
</dbReference>
<dbReference type="CDD" id="cd20071">
    <property type="entry name" value="SET_SMYD"/>
    <property type="match status" value="1"/>
</dbReference>
<reference evidence="2 3" key="1">
    <citation type="journal article" date="2023" name="Plant Dis.">
        <title>First Report of Diplodia intermedia Causing Canker and Dieback Diseases on Apple Trees in Canada.</title>
        <authorList>
            <person name="Ellouze W."/>
            <person name="Ilyukhin E."/>
            <person name="Sulman M."/>
            <person name="Ali S."/>
        </authorList>
    </citation>
    <scope>NUCLEOTIDE SEQUENCE [LARGE SCALE GENOMIC DNA]</scope>
    <source>
        <strain evidence="2 3">M45-28</strain>
    </source>
</reference>